<keyword evidence="4" id="KW-0804">Transcription</keyword>
<dbReference type="EMBL" id="LFZX01000103">
    <property type="protein sequence ID" value="KNC66992.1"/>
    <property type="molecule type" value="Genomic_DNA"/>
</dbReference>
<dbReference type="Pfam" id="PF00126">
    <property type="entry name" value="HTH_1"/>
    <property type="match status" value="1"/>
</dbReference>
<dbReference type="InterPro" id="IPR036390">
    <property type="entry name" value="WH_DNA-bd_sf"/>
</dbReference>
<accession>A0A0L0ER76</accession>
<evidence type="ECO:0000313" key="6">
    <source>
        <dbReference type="EMBL" id="KNC66992.1"/>
    </source>
</evidence>
<dbReference type="CDD" id="cd08422">
    <property type="entry name" value="PBP2_CrgA_like"/>
    <property type="match status" value="1"/>
</dbReference>
<dbReference type="OrthoDB" id="9786526at2"/>
<keyword evidence="3" id="KW-0238">DNA-binding</keyword>
<dbReference type="InterPro" id="IPR005119">
    <property type="entry name" value="LysR_subst-bd"/>
</dbReference>
<evidence type="ECO:0000313" key="7">
    <source>
        <dbReference type="Proteomes" id="UP000036850"/>
    </source>
</evidence>
<dbReference type="GO" id="GO:0003677">
    <property type="term" value="F:DNA binding"/>
    <property type="evidence" value="ECO:0007669"/>
    <property type="project" value="UniProtKB-KW"/>
</dbReference>
<dbReference type="FunFam" id="1.10.10.10:FF:000001">
    <property type="entry name" value="LysR family transcriptional regulator"/>
    <property type="match status" value="1"/>
</dbReference>
<evidence type="ECO:0000256" key="4">
    <source>
        <dbReference type="ARBA" id="ARBA00023163"/>
    </source>
</evidence>
<sequence>MDKLVCIKLFTEVAHRGSFTHAANALNMTQSAVSKKVAWLEQHLGFTLFHRTSRAIALTSAGKAYLTYSQSLLDTMAEVEHQIRDEQAQVNGHIKLSAPSAFATQRLAEPLAEFMRRYPKVTLDISVSDQQVDLINEDVDIAIRASVLKDSGLKAKKLLDHSVCYFASPDYLKRHGMPHSPDELKAHQCLTYSLNTPSNVWLFDKTHYKLNEYIRSDSPEMIVRLALSGLGIAAMPDWMIAQQLRDKSLVTLFENWQGHTLPMYALYKNTEFTPVRFRALIDFLAEHFTY</sequence>
<dbReference type="PRINTS" id="PR00039">
    <property type="entry name" value="HTHLYSR"/>
</dbReference>
<dbReference type="InterPro" id="IPR058163">
    <property type="entry name" value="LysR-type_TF_proteobact-type"/>
</dbReference>
<protein>
    <submittedName>
        <fullName evidence="6">LysR family transcriptional regulator</fullName>
    </submittedName>
</protein>
<dbReference type="Gene3D" id="1.10.10.10">
    <property type="entry name" value="Winged helix-like DNA-binding domain superfamily/Winged helix DNA-binding domain"/>
    <property type="match status" value="1"/>
</dbReference>
<dbReference type="PANTHER" id="PTHR30537">
    <property type="entry name" value="HTH-TYPE TRANSCRIPTIONAL REGULATOR"/>
    <property type="match status" value="1"/>
</dbReference>
<evidence type="ECO:0000259" key="5">
    <source>
        <dbReference type="PROSITE" id="PS50931"/>
    </source>
</evidence>
<dbReference type="InterPro" id="IPR000847">
    <property type="entry name" value="LysR_HTH_N"/>
</dbReference>
<dbReference type="SUPFAM" id="SSF53850">
    <property type="entry name" value="Periplasmic binding protein-like II"/>
    <property type="match status" value="1"/>
</dbReference>
<reference evidence="7" key="1">
    <citation type="submission" date="2015-07" db="EMBL/GenBank/DDBJ databases">
        <title>Draft genome sequence of a Pseudoalteromonas rubra strain, OCN096, isolated from Kaneohe Bay, Oahu, Hawaii.</title>
        <authorList>
            <person name="Beurmann S."/>
            <person name="Ushijima B."/>
            <person name="Belcaid M."/>
            <person name="Callahan S.M."/>
            <person name="Aeby G.S."/>
        </authorList>
    </citation>
    <scope>NUCLEOTIDE SEQUENCE [LARGE SCALE GENOMIC DNA]</scope>
    <source>
        <strain evidence="7">OCN096</strain>
    </source>
</reference>
<dbReference type="Gene3D" id="3.40.190.290">
    <property type="match status" value="1"/>
</dbReference>
<evidence type="ECO:0000256" key="3">
    <source>
        <dbReference type="ARBA" id="ARBA00023125"/>
    </source>
</evidence>
<dbReference type="InterPro" id="IPR036388">
    <property type="entry name" value="WH-like_DNA-bd_sf"/>
</dbReference>
<comment type="caution">
    <text evidence="6">The sequence shown here is derived from an EMBL/GenBank/DDBJ whole genome shotgun (WGS) entry which is preliminary data.</text>
</comment>
<dbReference type="PANTHER" id="PTHR30537:SF5">
    <property type="entry name" value="HTH-TYPE TRANSCRIPTIONAL ACTIVATOR TTDR-RELATED"/>
    <property type="match status" value="1"/>
</dbReference>
<dbReference type="AlphaFoldDB" id="A0A0L0ER76"/>
<organism evidence="6 7">
    <name type="scientific">Pseudoalteromonas rubra</name>
    <dbReference type="NCBI Taxonomy" id="43658"/>
    <lineage>
        <taxon>Bacteria</taxon>
        <taxon>Pseudomonadati</taxon>
        <taxon>Pseudomonadota</taxon>
        <taxon>Gammaproteobacteria</taxon>
        <taxon>Alteromonadales</taxon>
        <taxon>Pseudoalteromonadaceae</taxon>
        <taxon>Pseudoalteromonas</taxon>
    </lineage>
</organism>
<dbReference type="Proteomes" id="UP000036850">
    <property type="component" value="Unassembled WGS sequence"/>
</dbReference>
<dbReference type="PROSITE" id="PS50931">
    <property type="entry name" value="HTH_LYSR"/>
    <property type="match status" value="1"/>
</dbReference>
<dbReference type="GO" id="GO:0003700">
    <property type="term" value="F:DNA-binding transcription factor activity"/>
    <property type="evidence" value="ECO:0007669"/>
    <property type="project" value="InterPro"/>
</dbReference>
<feature type="domain" description="HTH lysR-type" evidence="5">
    <location>
        <begin position="1"/>
        <end position="59"/>
    </location>
</feature>
<name>A0A0L0ER76_9GAMM</name>
<dbReference type="PATRIC" id="fig|43658.6.peg.1449"/>
<dbReference type="SUPFAM" id="SSF46785">
    <property type="entry name" value="Winged helix' DNA-binding domain"/>
    <property type="match status" value="1"/>
</dbReference>
<comment type="similarity">
    <text evidence="1">Belongs to the LysR transcriptional regulatory family.</text>
</comment>
<proteinExistence type="inferred from homology"/>
<gene>
    <name evidence="6" type="ORF">AC626_13715</name>
</gene>
<evidence type="ECO:0000256" key="1">
    <source>
        <dbReference type="ARBA" id="ARBA00009437"/>
    </source>
</evidence>
<evidence type="ECO:0000256" key="2">
    <source>
        <dbReference type="ARBA" id="ARBA00023015"/>
    </source>
</evidence>
<keyword evidence="2" id="KW-0805">Transcription regulation</keyword>
<dbReference type="Pfam" id="PF03466">
    <property type="entry name" value="LysR_substrate"/>
    <property type="match status" value="1"/>
</dbReference>